<keyword evidence="5 6" id="KW-0472">Membrane</keyword>
<organism evidence="8 9">
    <name type="scientific">Solibacillus merdavium</name>
    <dbReference type="NCBI Taxonomy" id="2762218"/>
    <lineage>
        <taxon>Bacteria</taxon>
        <taxon>Bacillati</taxon>
        <taxon>Bacillota</taxon>
        <taxon>Bacilli</taxon>
        <taxon>Bacillales</taxon>
        <taxon>Caryophanaceae</taxon>
        <taxon>Solibacillus</taxon>
    </lineage>
</organism>
<proteinExistence type="predicted"/>
<evidence type="ECO:0000256" key="6">
    <source>
        <dbReference type="SAM" id="Phobius"/>
    </source>
</evidence>
<feature type="transmembrane region" description="Helical" evidence="6">
    <location>
        <begin position="253"/>
        <end position="272"/>
    </location>
</feature>
<evidence type="ECO:0000313" key="8">
    <source>
        <dbReference type="EMBL" id="MBD8033971.1"/>
    </source>
</evidence>
<feature type="transmembrane region" description="Helical" evidence="6">
    <location>
        <begin position="219"/>
        <end position="241"/>
    </location>
</feature>
<comment type="caution">
    <text evidence="8">The sequence shown here is derived from an EMBL/GenBank/DDBJ whole genome shotgun (WGS) entry which is preliminary data.</text>
</comment>
<evidence type="ECO:0000256" key="4">
    <source>
        <dbReference type="ARBA" id="ARBA00022989"/>
    </source>
</evidence>
<dbReference type="RefSeq" id="WP_191704481.1">
    <property type="nucleotide sequence ID" value="NZ_JACSPW010000012.1"/>
</dbReference>
<sequence length="359" mass="40153">MIAITIFSQFLLYIGLSILMGTFILNCIPTSLRPQVYISKKWLMISTIALPIVSFVPNIQLLTILTPQFGFFDSIWMLLSKFKVGHSWLAILGFTIILLLIVRMYVKQESKLSAVMGILVLIAIMAAIGYISHAGSMSGIVGSIFDFVHLLAVSVWLGILIMISFFSKDAANWEAYLKWFSPVALVSLTTIALSGVMMTESIVPGYITSWSSNYGQFLFIKHVLLVPLTVIILANALLIKLKIKKPLFEPRTWVIMETTLLIIILFITALFSEQQPPSFTVQEISPFFELFYSSSIETGMRAYLQMTGIGLGFFLLTVLFIGLVIVSYIKQLPIIISAAMTFAVALCFYMGFMSIVFFK</sequence>
<dbReference type="PANTHER" id="PTHR34820">
    <property type="entry name" value="INNER MEMBRANE PROTEIN YEBZ"/>
    <property type="match status" value="1"/>
</dbReference>
<name>A0ABR8XPW1_9BACL</name>
<keyword evidence="4 6" id="KW-1133">Transmembrane helix</keyword>
<evidence type="ECO:0000256" key="3">
    <source>
        <dbReference type="ARBA" id="ARBA00022692"/>
    </source>
</evidence>
<dbReference type="InterPro" id="IPR032694">
    <property type="entry name" value="CopC/D"/>
</dbReference>
<evidence type="ECO:0000313" key="9">
    <source>
        <dbReference type="Proteomes" id="UP000600565"/>
    </source>
</evidence>
<gene>
    <name evidence="8" type="ORF">H9632_12945</name>
</gene>
<dbReference type="Proteomes" id="UP000600565">
    <property type="component" value="Unassembled WGS sequence"/>
</dbReference>
<dbReference type="Pfam" id="PF05425">
    <property type="entry name" value="CopD"/>
    <property type="match status" value="1"/>
</dbReference>
<feature type="transmembrane region" description="Helical" evidence="6">
    <location>
        <begin position="85"/>
        <end position="106"/>
    </location>
</feature>
<protein>
    <submittedName>
        <fullName evidence="8">CopD family protein</fullName>
    </submittedName>
</protein>
<evidence type="ECO:0000256" key="2">
    <source>
        <dbReference type="ARBA" id="ARBA00022475"/>
    </source>
</evidence>
<keyword evidence="9" id="KW-1185">Reference proteome</keyword>
<feature type="transmembrane region" description="Helical" evidence="6">
    <location>
        <begin position="6"/>
        <end position="30"/>
    </location>
</feature>
<comment type="subcellular location">
    <subcellularLocation>
        <location evidence="1">Cell membrane</location>
        <topology evidence="1">Multi-pass membrane protein</topology>
    </subcellularLocation>
</comment>
<keyword evidence="2" id="KW-1003">Cell membrane</keyword>
<dbReference type="InterPro" id="IPR008457">
    <property type="entry name" value="Cu-R_CopD_dom"/>
</dbReference>
<evidence type="ECO:0000256" key="1">
    <source>
        <dbReference type="ARBA" id="ARBA00004651"/>
    </source>
</evidence>
<feature type="domain" description="Copper resistance protein D" evidence="7">
    <location>
        <begin position="175"/>
        <end position="270"/>
    </location>
</feature>
<evidence type="ECO:0000256" key="5">
    <source>
        <dbReference type="ARBA" id="ARBA00023136"/>
    </source>
</evidence>
<accession>A0ABR8XPW1</accession>
<dbReference type="EMBL" id="JACSPW010000012">
    <property type="protein sequence ID" value="MBD8033971.1"/>
    <property type="molecule type" value="Genomic_DNA"/>
</dbReference>
<feature type="transmembrane region" description="Helical" evidence="6">
    <location>
        <begin position="179"/>
        <end position="199"/>
    </location>
</feature>
<feature type="transmembrane region" description="Helical" evidence="6">
    <location>
        <begin position="144"/>
        <end position="167"/>
    </location>
</feature>
<feature type="transmembrane region" description="Helical" evidence="6">
    <location>
        <begin position="335"/>
        <end position="358"/>
    </location>
</feature>
<keyword evidence="3 6" id="KW-0812">Transmembrane</keyword>
<evidence type="ECO:0000259" key="7">
    <source>
        <dbReference type="Pfam" id="PF05425"/>
    </source>
</evidence>
<feature type="transmembrane region" description="Helical" evidence="6">
    <location>
        <begin position="42"/>
        <end position="65"/>
    </location>
</feature>
<dbReference type="PANTHER" id="PTHR34820:SF4">
    <property type="entry name" value="INNER MEMBRANE PROTEIN YEBZ"/>
    <property type="match status" value="1"/>
</dbReference>
<reference evidence="8 9" key="1">
    <citation type="submission" date="2020-08" db="EMBL/GenBank/DDBJ databases">
        <title>A Genomic Blueprint of the Chicken Gut Microbiome.</title>
        <authorList>
            <person name="Gilroy R."/>
            <person name="Ravi A."/>
            <person name="Getino M."/>
            <person name="Pursley I."/>
            <person name="Horton D.L."/>
            <person name="Alikhan N.-F."/>
            <person name="Baker D."/>
            <person name="Gharbi K."/>
            <person name="Hall N."/>
            <person name="Watson M."/>
            <person name="Adriaenssens E.M."/>
            <person name="Foster-Nyarko E."/>
            <person name="Jarju S."/>
            <person name="Secka A."/>
            <person name="Antonio M."/>
            <person name="Oren A."/>
            <person name="Chaudhuri R."/>
            <person name="La Ragione R.M."/>
            <person name="Hildebrand F."/>
            <person name="Pallen M.J."/>
        </authorList>
    </citation>
    <scope>NUCLEOTIDE SEQUENCE [LARGE SCALE GENOMIC DNA]</scope>
    <source>
        <strain evidence="8 9">Sa1YVA6</strain>
    </source>
</reference>
<feature type="transmembrane region" description="Helical" evidence="6">
    <location>
        <begin position="311"/>
        <end position="329"/>
    </location>
</feature>
<feature type="transmembrane region" description="Helical" evidence="6">
    <location>
        <begin position="113"/>
        <end position="132"/>
    </location>
</feature>